<dbReference type="EMBL" id="CAKD01000002">
    <property type="protein sequence ID" value="CCI84482.1"/>
    <property type="molecule type" value="Genomic_DNA"/>
</dbReference>
<dbReference type="eggNOG" id="COG4687">
    <property type="taxonomic scope" value="Bacteria"/>
</dbReference>
<name>I7IYH4_9LACO</name>
<dbReference type="STRING" id="1423790.BN53_09775"/>
<sequence>MVRSLNSTVELTANATWFRGMPNYGKVMLGDKAFEYYNDKNVGDYVQIPWEEITYVIADVHFNGRYIPRFEIRTKKNGNFIFNTKDPKKTLRVMRNHIPADHMRRALSVGQKLKQRFTFKKK</sequence>
<dbReference type="Pfam" id="PF06115">
    <property type="entry name" value="DUF956"/>
    <property type="match status" value="1"/>
</dbReference>
<reference evidence="1 2" key="1">
    <citation type="submission" date="2012-06" db="EMBL/GenBank/DDBJ databases">
        <title>Draft Genome Sequence of Lactobacillus pasteurii CRBIP 24.76T.</title>
        <authorList>
            <person name="Cousin S."/>
            <person name="Bouchier C."/>
            <person name="Loux V."/>
            <person name="Ma L."/>
            <person name="Creno S."/>
            <person name="Bizet C."/>
            <person name="Clermont D."/>
        </authorList>
    </citation>
    <scope>NUCLEOTIDE SEQUENCE [LARGE SCALE GENOMIC DNA]</scope>
    <source>
        <strain evidence="2">CRBIP 24.76T</strain>
    </source>
</reference>
<dbReference type="OrthoDB" id="1646215at2"/>
<keyword evidence="2" id="KW-1185">Reference proteome</keyword>
<protein>
    <submittedName>
        <fullName evidence="1">ManO</fullName>
    </submittedName>
</protein>
<comment type="caution">
    <text evidence="1">The sequence shown here is derived from an EMBL/GenBank/DDBJ whole genome shotgun (WGS) entry which is preliminary data.</text>
</comment>
<gene>
    <name evidence="1" type="ORF">BN53_09775</name>
</gene>
<dbReference type="PIRSF" id="PIRSF021265">
    <property type="entry name" value="DUF956"/>
    <property type="match status" value="1"/>
</dbReference>
<evidence type="ECO:0000313" key="2">
    <source>
        <dbReference type="Proteomes" id="UP000009311"/>
    </source>
</evidence>
<dbReference type="RefSeq" id="WP_009559030.1">
    <property type="nucleotide sequence ID" value="NZ_AYZN01000014.1"/>
</dbReference>
<evidence type="ECO:0000313" key="1">
    <source>
        <dbReference type="EMBL" id="CCI84482.1"/>
    </source>
</evidence>
<dbReference type="AlphaFoldDB" id="I7IYH4"/>
<dbReference type="PATRIC" id="fig|1423790.3.peg.796"/>
<accession>I7IYH4</accession>
<organism evidence="1 2">
    <name type="scientific">Lactobacillus pasteurii DSM 23907 = CRBIP 24.76</name>
    <dbReference type="NCBI Taxonomy" id="1423790"/>
    <lineage>
        <taxon>Bacteria</taxon>
        <taxon>Bacillati</taxon>
        <taxon>Bacillota</taxon>
        <taxon>Bacilli</taxon>
        <taxon>Lactobacillales</taxon>
        <taxon>Lactobacillaceae</taxon>
        <taxon>Lactobacillus</taxon>
    </lineage>
</organism>
<proteinExistence type="predicted"/>
<dbReference type="InterPro" id="IPR010360">
    <property type="entry name" value="DUF956"/>
</dbReference>
<dbReference type="Proteomes" id="UP000009311">
    <property type="component" value="Unassembled WGS sequence"/>
</dbReference>